<keyword evidence="5 13" id="KW-0378">Hydrolase</keyword>
<feature type="domain" description="RTR1-type" evidence="15">
    <location>
        <begin position="139"/>
        <end position="222"/>
    </location>
</feature>
<feature type="compositionally biased region" description="Basic residues" evidence="14">
    <location>
        <begin position="19"/>
        <end position="35"/>
    </location>
</feature>
<evidence type="ECO:0000256" key="5">
    <source>
        <dbReference type="ARBA" id="ARBA00022801"/>
    </source>
</evidence>
<evidence type="ECO:0000256" key="13">
    <source>
        <dbReference type="RuleBase" id="RU367080"/>
    </source>
</evidence>
<keyword evidence="17" id="KW-1185">Reference proteome</keyword>
<evidence type="ECO:0000256" key="8">
    <source>
        <dbReference type="ARBA" id="ARBA00023242"/>
    </source>
</evidence>
<protein>
    <recommendedName>
        <fullName evidence="13">RNA polymerase II subunit B1 CTD phosphatase RPAP2 homolog</fullName>
        <ecNumber evidence="13">3.1.3.16</ecNumber>
    </recommendedName>
</protein>
<comment type="subunit">
    <text evidence="13">Associates with the RNA polymerase II complex.</text>
</comment>
<dbReference type="Proteomes" id="UP001066276">
    <property type="component" value="Chromosome 4_1"/>
</dbReference>
<evidence type="ECO:0000256" key="11">
    <source>
        <dbReference type="ARBA" id="ARBA00048336"/>
    </source>
</evidence>
<dbReference type="InterPro" id="IPR039693">
    <property type="entry name" value="Rtr1/RPAP2"/>
</dbReference>
<keyword evidence="7 13" id="KW-0904">Protein phosphatase</keyword>
<dbReference type="GO" id="GO:0043175">
    <property type="term" value="F:RNA polymerase core enzyme binding"/>
    <property type="evidence" value="ECO:0007669"/>
    <property type="project" value="UniProtKB-UniRule"/>
</dbReference>
<dbReference type="AlphaFoldDB" id="A0AAV7T377"/>
<feature type="region of interest" description="Disordered" evidence="14">
    <location>
        <begin position="1"/>
        <end position="59"/>
    </location>
</feature>
<dbReference type="GO" id="GO:0005634">
    <property type="term" value="C:nucleus"/>
    <property type="evidence" value="ECO:0007669"/>
    <property type="project" value="UniProtKB-SubCell"/>
</dbReference>
<feature type="compositionally biased region" description="Low complexity" evidence="14">
    <location>
        <begin position="259"/>
        <end position="279"/>
    </location>
</feature>
<proteinExistence type="inferred from homology"/>
<evidence type="ECO:0000256" key="6">
    <source>
        <dbReference type="ARBA" id="ARBA00022833"/>
    </source>
</evidence>
<feature type="region of interest" description="Disordered" evidence="14">
    <location>
        <begin position="252"/>
        <end position="279"/>
    </location>
</feature>
<keyword evidence="8 13" id="KW-0539">Nucleus</keyword>
<feature type="region of interest" description="Disordered" evidence="14">
    <location>
        <begin position="75"/>
        <end position="96"/>
    </location>
</feature>
<evidence type="ECO:0000256" key="10">
    <source>
        <dbReference type="ARBA" id="ARBA00047761"/>
    </source>
</evidence>
<dbReference type="GO" id="GO:0008270">
    <property type="term" value="F:zinc ion binding"/>
    <property type="evidence" value="ECO:0007669"/>
    <property type="project" value="UniProtKB-KW"/>
</dbReference>
<comment type="function">
    <text evidence="9">Protein phosphatase that displays CTD phosphatase activity and regulates transcription of snRNA genes. Recognizes and binds phosphorylated 'Ser-7' of the C-terminal heptapeptide repeat domain (CTD) of the largest RNA polymerase II subunit POLR2A, and mediates dephosphorylation of 'Ser-5' of the CTD, thereby promoting transcription of snRNA genes. Downstream of EIF2AK3/PERK, dephosphorylates ERN1, a sensor for the endoplasmic reticulum unfolded protein response (UPR), to abort failed ER-stress adaptation and trigger apoptosis.</text>
</comment>
<reference evidence="16" key="1">
    <citation type="journal article" date="2022" name="bioRxiv">
        <title>Sequencing and chromosome-scale assembly of the giantPleurodeles waltlgenome.</title>
        <authorList>
            <person name="Brown T."/>
            <person name="Elewa A."/>
            <person name="Iarovenko S."/>
            <person name="Subramanian E."/>
            <person name="Araus A.J."/>
            <person name="Petzold A."/>
            <person name="Susuki M."/>
            <person name="Suzuki K.-i.T."/>
            <person name="Hayashi T."/>
            <person name="Toyoda A."/>
            <person name="Oliveira C."/>
            <person name="Osipova E."/>
            <person name="Leigh N.D."/>
            <person name="Simon A."/>
            <person name="Yun M.H."/>
        </authorList>
    </citation>
    <scope>NUCLEOTIDE SEQUENCE</scope>
    <source>
        <strain evidence="16">20211129_DDA</strain>
        <tissue evidence="16">Liver</tissue>
    </source>
</reference>
<comment type="caution">
    <text evidence="16">The sequence shown here is derived from an EMBL/GenBank/DDBJ whole genome shotgun (WGS) entry which is preliminary data.</text>
</comment>
<accession>A0AAV7T377</accession>
<comment type="subcellular location">
    <subcellularLocation>
        <location evidence="1 13">Nucleus</location>
    </subcellularLocation>
</comment>
<feature type="region of interest" description="Disordered" evidence="14">
    <location>
        <begin position="395"/>
        <end position="439"/>
    </location>
</feature>
<keyword evidence="3 13" id="KW-0479">Metal-binding</keyword>
<evidence type="ECO:0000256" key="2">
    <source>
        <dbReference type="ARBA" id="ARBA00005676"/>
    </source>
</evidence>
<feature type="compositionally biased region" description="Polar residues" evidence="14">
    <location>
        <begin position="400"/>
        <end position="420"/>
    </location>
</feature>
<evidence type="ECO:0000313" key="17">
    <source>
        <dbReference type="Proteomes" id="UP001066276"/>
    </source>
</evidence>
<sequence length="711" mass="80625">MWRRKSRTETGERRQCKQQMRRLGMRCGGQKKRNAPRMSKAEDLQVRKPEHEKRREGQGYGQWQYVTEGEMAEEKKKTTRSAKGAAGSRLASALKSENAAKRKEALEEAIKRKVELDKRALQMVESLLEEDVTEEYFLDCAKFITPSHYKDTIDERFIIRLCGYPLCRNKLKNVPKQKYKISTKNNKVYDITERKCFCSDFCYRASKYFEAQIPKNPVWLRDDERAPNFQLLKEGQSGRSGLEVKLLDTPINSDSIENPDLAASQSDPSSSDSDSDGIAAPDQEFVSAVVSRKQAGTTKLEQQFSGITIKHKRPAQKVNTGANDIEKKVLKAAEQLEKCSLEEQDQGNSEQVWKSNVERANQSNCEQMSKCNVEEQKNNNSKQVSNSILDEQAKIHRSSSEQGPTSVATVDQSPRQSVIKNTPDDNCLGSEVTSQGVSKRGAEQLRRLLDKSKQHLKPALPLLVDPVAAKQTMLAMLLQTLMEWKTDETLTFLYGTNCTTPEPPIVIESETEELDEDDLDLDAANLAHSEELSHNVCQISLDESLPFKNSETAVKQLPSYEKLKEETALLDLRVREYLKGKYILPEEVDHPKGEKVDLLPENEAVREGDPYLPLVDSLSQHDIRKRIVLEKLKKVLPAILVPLDITYGDICIELHNLVKTFRLTNKNIIHRTPEWSLIAVVLLSLLSPMIPIQKNARESPIYTQLCLNDTT</sequence>
<comment type="catalytic activity">
    <reaction evidence="11 13">
        <text>O-phospho-L-threonyl-[protein] + H2O = L-threonyl-[protein] + phosphate</text>
        <dbReference type="Rhea" id="RHEA:47004"/>
        <dbReference type="Rhea" id="RHEA-COMP:11060"/>
        <dbReference type="Rhea" id="RHEA-COMP:11605"/>
        <dbReference type="ChEBI" id="CHEBI:15377"/>
        <dbReference type="ChEBI" id="CHEBI:30013"/>
        <dbReference type="ChEBI" id="CHEBI:43474"/>
        <dbReference type="ChEBI" id="CHEBI:61977"/>
        <dbReference type="EC" id="3.1.3.16"/>
    </reaction>
</comment>
<feature type="compositionally biased region" description="Basic and acidic residues" evidence="14">
    <location>
        <begin position="39"/>
        <end position="57"/>
    </location>
</feature>
<evidence type="ECO:0000256" key="3">
    <source>
        <dbReference type="ARBA" id="ARBA00022723"/>
    </source>
</evidence>
<name>A0AAV7T377_PLEWA</name>
<evidence type="ECO:0000256" key="7">
    <source>
        <dbReference type="ARBA" id="ARBA00022912"/>
    </source>
</evidence>
<keyword evidence="6 13" id="KW-0862">Zinc</keyword>
<comment type="similarity">
    <text evidence="2 12 13">Belongs to the RPAP2 family.</text>
</comment>
<evidence type="ECO:0000256" key="14">
    <source>
        <dbReference type="SAM" id="MobiDB-lite"/>
    </source>
</evidence>
<dbReference type="GO" id="GO:0008420">
    <property type="term" value="F:RNA polymerase II CTD heptapeptide repeat phosphatase activity"/>
    <property type="evidence" value="ECO:0007669"/>
    <property type="project" value="UniProtKB-UniRule"/>
</dbReference>
<evidence type="ECO:0000256" key="12">
    <source>
        <dbReference type="PROSITE-ProRule" id="PRU00812"/>
    </source>
</evidence>
<dbReference type="InterPro" id="IPR038534">
    <property type="entry name" value="Rtr1/RPAP2_sf"/>
</dbReference>
<dbReference type="Pfam" id="PF04181">
    <property type="entry name" value="RPAP2_Rtr1"/>
    <property type="match status" value="1"/>
</dbReference>
<evidence type="ECO:0000256" key="1">
    <source>
        <dbReference type="ARBA" id="ARBA00004123"/>
    </source>
</evidence>
<evidence type="ECO:0000259" key="15">
    <source>
        <dbReference type="PROSITE" id="PS51479"/>
    </source>
</evidence>
<dbReference type="GO" id="GO:0005737">
    <property type="term" value="C:cytoplasm"/>
    <property type="evidence" value="ECO:0007669"/>
    <property type="project" value="TreeGrafter"/>
</dbReference>
<gene>
    <name evidence="16" type="ORF">NDU88_002896</name>
</gene>
<dbReference type="EC" id="3.1.3.16" evidence="13"/>
<evidence type="ECO:0000256" key="4">
    <source>
        <dbReference type="ARBA" id="ARBA00022771"/>
    </source>
</evidence>
<organism evidence="16 17">
    <name type="scientific">Pleurodeles waltl</name>
    <name type="common">Iberian ribbed newt</name>
    <dbReference type="NCBI Taxonomy" id="8319"/>
    <lineage>
        <taxon>Eukaryota</taxon>
        <taxon>Metazoa</taxon>
        <taxon>Chordata</taxon>
        <taxon>Craniata</taxon>
        <taxon>Vertebrata</taxon>
        <taxon>Euteleostomi</taxon>
        <taxon>Amphibia</taxon>
        <taxon>Batrachia</taxon>
        <taxon>Caudata</taxon>
        <taxon>Salamandroidea</taxon>
        <taxon>Salamandridae</taxon>
        <taxon>Pleurodelinae</taxon>
        <taxon>Pleurodeles</taxon>
    </lineage>
</organism>
<dbReference type="Gene3D" id="1.25.40.820">
    <property type="match status" value="1"/>
</dbReference>
<dbReference type="PANTHER" id="PTHR14732:SF0">
    <property type="entry name" value="RNA POLYMERASE II SUBUNIT B1 CTD PHOSPHATASE RPAP2-RELATED"/>
    <property type="match status" value="1"/>
</dbReference>
<keyword evidence="4 13" id="KW-0863">Zinc-finger</keyword>
<dbReference type="PROSITE" id="PS51479">
    <property type="entry name" value="ZF_RTR1"/>
    <property type="match status" value="1"/>
</dbReference>
<dbReference type="EMBL" id="JANPWB010000007">
    <property type="protein sequence ID" value="KAJ1171025.1"/>
    <property type="molecule type" value="Genomic_DNA"/>
</dbReference>
<dbReference type="InterPro" id="IPR007308">
    <property type="entry name" value="Rtr1/RPAP2_dom"/>
</dbReference>
<evidence type="ECO:0000313" key="16">
    <source>
        <dbReference type="EMBL" id="KAJ1171025.1"/>
    </source>
</evidence>
<dbReference type="PANTHER" id="PTHR14732">
    <property type="entry name" value="RNA POLYMERASE II SUBUNIT B1 CTD PHOSPHATASE RPAP2-RELATED"/>
    <property type="match status" value="1"/>
</dbReference>
<evidence type="ECO:0000256" key="9">
    <source>
        <dbReference type="ARBA" id="ARBA00045547"/>
    </source>
</evidence>
<comment type="catalytic activity">
    <reaction evidence="10 13">
        <text>O-phospho-L-seryl-[protein] + H2O = L-seryl-[protein] + phosphate</text>
        <dbReference type="Rhea" id="RHEA:20629"/>
        <dbReference type="Rhea" id="RHEA-COMP:9863"/>
        <dbReference type="Rhea" id="RHEA-COMP:11604"/>
        <dbReference type="ChEBI" id="CHEBI:15377"/>
        <dbReference type="ChEBI" id="CHEBI:29999"/>
        <dbReference type="ChEBI" id="CHEBI:43474"/>
        <dbReference type="ChEBI" id="CHEBI:83421"/>
        <dbReference type="EC" id="3.1.3.16"/>
    </reaction>
</comment>